<dbReference type="Proteomes" id="UP000233767">
    <property type="component" value="Unassembled WGS sequence"/>
</dbReference>
<evidence type="ECO:0000313" key="2">
    <source>
        <dbReference type="EMBL" id="PKW28615.1"/>
    </source>
</evidence>
<dbReference type="AlphaFoldDB" id="A0A497UXX4"/>
<comment type="caution">
    <text evidence="3">The sequence shown here is derived from an EMBL/GenBank/DDBJ whole genome shotgun (WGS) entry which is preliminary data.</text>
</comment>
<protein>
    <recommendedName>
        <fullName evidence="6">Trimeric autotransporter adhesin</fullName>
    </recommendedName>
</protein>
<reference evidence="2 4" key="1">
    <citation type="submission" date="2017-12" db="EMBL/GenBank/DDBJ databases">
        <title>Genomic Encyclopedia of Type Strains, Phase III (KMG-III): the genomes of soil and plant-associated and newly described type strains.</title>
        <authorList>
            <person name="Whitman W."/>
        </authorList>
    </citation>
    <scope>NUCLEOTIDE SEQUENCE [LARGE SCALE GENOMIC DNA]</scope>
    <source>
        <strain evidence="2 4">IP-10</strain>
    </source>
</reference>
<keyword evidence="1" id="KW-0732">Signal</keyword>
<dbReference type="EMBL" id="RCCB01000010">
    <property type="protein sequence ID" value="RLJ35880.1"/>
    <property type="molecule type" value="Genomic_DNA"/>
</dbReference>
<organism evidence="3 5">
    <name type="scientific">Flavobacterium lindanitolerans</name>
    <dbReference type="NCBI Taxonomy" id="428988"/>
    <lineage>
        <taxon>Bacteria</taxon>
        <taxon>Pseudomonadati</taxon>
        <taxon>Bacteroidota</taxon>
        <taxon>Flavobacteriia</taxon>
        <taxon>Flavobacteriales</taxon>
        <taxon>Flavobacteriaceae</taxon>
        <taxon>Flavobacterium</taxon>
    </lineage>
</organism>
<reference evidence="3 5" key="2">
    <citation type="submission" date="2018-10" db="EMBL/GenBank/DDBJ databases">
        <title>Genomic Encyclopedia of Archaeal and Bacterial Type Strains, Phase II (KMG-II): from individual species to whole genera.</title>
        <authorList>
            <person name="Goeker M."/>
        </authorList>
    </citation>
    <scope>NUCLEOTIDE SEQUENCE [LARGE SCALE GENOMIC DNA]</scope>
    <source>
        <strain evidence="3 5">DSM 21886</strain>
    </source>
</reference>
<keyword evidence="4" id="KW-1185">Reference proteome</keyword>
<proteinExistence type="predicted"/>
<accession>A0A497UXX4</accession>
<feature type="chain" id="PRO_5019802552" description="Trimeric autotransporter adhesin" evidence="1">
    <location>
        <begin position="22"/>
        <end position="309"/>
    </location>
</feature>
<evidence type="ECO:0000313" key="4">
    <source>
        <dbReference type="Proteomes" id="UP000233767"/>
    </source>
</evidence>
<dbReference type="Proteomes" id="UP000275027">
    <property type="component" value="Unassembled WGS sequence"/>
</dbReference>
<gene>
    <name evidence="2" type="ORF">B0G92_0238</name>
    <name evidence="3" type="ORF">CLV50_1266</name>
</gene>
<name>A0A497UXX4_9FLAO</name>
<feature type="signal peptide" evidence="1">
    <location>
        <begin position="1"/>
        <end position="21"/>
    </location>
</feature>
<dbReference type="EMBL" id="PJND01000007">
    <property type="protein sequence ID" value="PKW28615.1"/>
    <property type="molecule type" value="Genomic_DNA"/>
</dbReference>
<evidence type="ECO:0000313" key="5">
    <source>
        <dbReference type="Proteomes" id="UP000275027"/>
    </source>
</evidence>
<evidence type="ECO:0008006" key="6">
    <source>
        <dbReference type="Google" id="ProtNLM"/>
    </source>
</evidence>
<sequence length="309" mass="33370">MNLTKTLCAGLLLGGIFSANSQNVASTNLLTSGGLDAGTVEKENAFYGYQAGRFTENAYNSFFGHLAGAKNVSGDSNSFFGHQAGINNGEGSSNTFIGASAGSYNYDGRHNVYVGYASGASNQGNTNTFIGAYSGAKATGEGNVLIGSYAGYGETDSNKLHINNAYNVTPLIWGDFSEYLIKLNGKVGIGNDFGAFPIFAGGLDISHYRLIVKGGILTEEVRINLQADWADYVFSDSYKLKSLEEVEKYIEDNGHLPNVPSAKQVKEEGIELGEITKIQQEKIEELTLYLIQQNKEIQELKEMVKNLKQ</sequence>
<evidence type="ECO:0000313" key="3">
    <source>
        <dbReference type="EMBL" id="RLJ35880.1"/>
    </source>
</evidence>
<evidence type="ECO:0000256" key="1">
    <source>
        <dbReference type="SAM" id="SignalP"/>
    </source>
</evidence>
<dbReference type="RefSeq" id="WP_101470796.1">
    <property type="nucleotide sequence ID" value="NZ_PJND01000007.1"/>
</dbReference>